<comment type="caution">
    <text evidence="1">The sequence shown here is derived from an EMBL/GenBank/DDBJ whole genome shotgun (WGS) entry which is preliminary data.</text>
</comment>
<name>A0ABU6QU34_9FABA</name>
<dbReference type="Proteomes" id="UP001341840">
    <property type="component" value="Unassembled WGS sequence"/>
</dbReference>
<accession>A0ABU6QU34</accession>
<reference evidence="1 2" key="1">
    <citation type="journal article" date="2023" name="Plants (Basel)">
        <title>Bridging the Gap: Combining Genomics and Transcriptomics Approaches to Understand Stylosanthes scabra, an Orphan Legume from the Brazilian Caatinga.</title>
        <authorList>
            <person name="Ferreira-Neto J.R.C."/>
            <person name="da Silva M.D."/>
            <person name="Binneck E."/>
            <person name="de Melo N.F."/>
            <person name="da Silva R.H."/>
            <person name="de Melo A.L.T.M."/>
            <person name="Pandolfi V."/>
            <person name="Bustamante F.O."/>
            <person name="Brasileiro-Vidal A.C."/>
            <person name="Benko-Iseppon A.M."/>
        </authorList>
    </citation>
    <scope>NUCLEOTIDE SEQUENCE [LARGE SCALE GENOMIC DNA]</scope>
    <source>
        <tissue evidence="1">Leaves</tissue>
    </source>
</reference>
<sequence>MVSKRQQKQVRRQRKKGLAAPVRSLVTGARRTVRESYCTRSLPLCLVLVGWWLVAWGRKNRRTKIR</sequence>
<evidence type="ECO:0000313" key="2">
    <source>
        <dbReference type="Proteomes" id="UP001341840"/>
    </source>
</evidence>
<gene>
    <name evidence="1" type="ORF">PIB30_091916</name>
</gene>
<organism evidence="1 2">
    <name type="scientific">Stylosanthes scabra</name>
    <dbReference type="NCBI Taxonomy" id="79078"/>
    <lineage>
        <taxon>Eukaryota</taxon>
        <taxon>Viridiplantae</taxon>
        <taxon>Streptophyta</taxon>
        <taxon>Embryophyta</taxon>
        <taxon>Tracheophyta</taxon>
        <taxon>Spermatophyta</taxon>
        <taxon>Magnoliopsida</taxon>
        <taxon>eudicotyledons</taxon>
        <taxon>Gunneridae</taxon>
        <taxon>Pentapetalae</taxon>
        <taxon>rosids</taxon>
        <taxon>fabids</taxon>
        <taxon>Fabales</taxon>
        <taxon>Fabaceae</taxon>
        <taxon>Papilionoideae</taxon>
        <taxon>50 kb inversion clade</taxon>
        <taxon>dalbergioids sensu lato</taxon>
        <taxon>Dalbergieae</taxon>
        <taxon>Pterocarpus clade</taxon>
        <taxon>Stylosanthes</taxon>
    </lineage>
</organism>
<feature type="non-terminal residue" evidence="1">
    <location>
        <position position="66"/>
    </location>
</feature>
<proteinExistence type="predicted"/>
<dbReference type="EMBL" id="JASCZI010001864">
    <property type="protein sequence ID" value="MED6115569.1"/>
    <property type="molecule type" value="Genomic_DNA"/>
</dbReference>
<protein>
    <submittedName>
        <fullName evidence="1">Uncharacterized protein</fullName>
    </submittedName>
</protein>
<keyword evidence="2" id="KW-1185">Reference proteome</keyword>
<evidence type="ECO:0000313" key="1">
    <source>
        <dbReference type="EMBL" id="MED6115569.1"/>
    </source>
</evidence>